<dbReference type="Pfam" id="PF00400">
    <property type="entry name" value="WD40"/>
    <property type="match status" value="1"/>
</dbReference>
<dbReference type="GO" id="GO:0000417">
    <property type="term" value="C:HIR complex"/>
    <property type="evidence" value="ECO:0007669"/>
    <property type="project" value="TreeGrafter"/>
</dbReference>
<comment type="caution">
    <text evidence="2">The sequence shown here is derived from an EMBL/GenBank/DDBJ whole genome shotgun (WGS) entry which is preliminary data.</text>
</comment>
<evidence type="ECO:0000313" key="3">
    <source>
        <dbReference type="Proteomes" id="UP000236319"/>
    </source>
</evidence>
<dbReference type="GO" id="GO:0031491">
    <property type="term" value="F:nucleosome binding"/>
    <property type="evidence" value="ECO:0007669"/>
    <property type="project" value="TreeGrafter"/>
</dbReference>
<dbReference type="GO" id="GO:0006351">
    <property type="term" value="P:DNA-templated transcription"/>
    <property type="evidence" value="ECO:0007669"/>
    <property type="project" value="InterPro"/>
</dbReference>
<feature type="region of interest" description="Disordered" evidence="1">
    <location>
        <begin position="838"/>
        <end position="872"/>
    </location>
</feature>
<dbReference type="SMART" id="SM00320">
    <property type="entry name" value="WD40"/>
    <property type="match status" value="5"/>
</dbReference>
<dbReference type="GO" id="GO:0005634">
    <property type="term" value="C:nucleus"/>
    <property type="evidence" value="ECO:0007669"/>
    <property type="project" value="InterPro"/>
</dbReference>
<dbReference type="InterPro" id="IPR001680">
    <property type="entry name" value="WD40_rpt"/>
</dbReference>
<feature type="compositionally biased region" description="Basic residues" evidence="1">
    <location>
        <begin position="858"/>
        <end position="870"/>
    </location>
</feature>
<sequence>MRISRVSQCCGTRGSLSSVDFQPHAQRRSVHRIATAAGTEVQIWALWRDDSTPKRSALKCICLHTFHEHSPYEVATARWSPNGRYLASTDSGGTTHILERNDAKCRQLEHSLSDNRDAVNADDVASASEPGAAAPETKVTRKFTFKYDGTTAKRQRQTSMPNRTKPGKKRISYDSQSVKTEVVKPVTVESNGGNFEVWTSIQSFQCPSRMGQLFDISWAPDNRSIVGGGLNGQVAVFDIFTKQMVAHFDVFEGQRPDSAVNSRGYVKSVAWDPMTLYIAVQTSSREASVWRRSPPNPEGSAQKWTFKRVFCDTDLFQKSQCDVLGGSRISWAPNGQLVAFPSAGKSTLNFAACFEVVHADLSREVAVLLDGKLDHRRLQLVYDNADHNVRQDAMLLHGHQARVRNVRFSQDLMVPHKRGLCKGATFSDSDRFVLYAQSSDDGTISIWRFKHASNWDSQYKNEAQCICVLQNASDEQSSLEDLAWGNGGRWLAVAASQGGIILVELSEDDTSTRFYSNWMSGLKIEDTQGVTTSFLHKVEQYQSKKTSQASTGSAAKEQSEPPSDCKNAAGTSEVSDVTPAIVTAGSAAWVATGGMRRYAAQYYQTFGGSLSKLLSVPLGLKCHFGGVMGIEAKQLMQCVTAMLLSTLMKALQGIAEALVTAAAIILCHARRTIATPRMPVLCRTAAISDSRIVQAHVDIASGPASFGQGVELSATAIRGINVKHVGSMDPTRLYDPDSADPCLGQSEFGRQDLVTYECSTGLPSSTNGCDGLGDAYNNYSGENTAASLTHSNSGTVESVVATAVTETSPSQGAAYADSQSATAGEAKQIALGAISALSPTSNTSRNKRLADERTVASPHKRGRPPGRKWKAPPVTVDRITDVWLSMEYPQGEDDLVELLKTVEKAVTAADTNPPEAPQQEPVAPVEPEVSQPAATTEKRESFEAPVPDTPKEVEETLVEAETTEVSKSPEVPPSSIEKKLLAQPISPPRFNSHAAAPPQMASSLKQSPLGLQHYLSSSRNSAMNSPLLTDGLRFVSSPIAASSQMSPPLVVPPRMSPIWAGSLDLAANMKAGFGPPVGGLQQNTTLHRHFQAVPAPPQLQLDQKRPSTRAEGLFEVPPIRPSLSVQLQGARRQLVVVNRAHSMCSAFVACVENKGNGTQGVQWTKQINKGYATHICPIHSQGMALIVTQIGHRSSRRGSHDFAQPLHTRRPPVGGGQAVDTDPAGSNAKPVFASFFTLLDTRTGLTLIDGYPIPNFNIARLNVFPCGNRIYAAFTATRGAIALFVFYRKLGSIAWTILPNIAMSVSDLLKRGTCADIKQLQLLCVNLNAAQCSTPQSSALALMITKEKARAEAVNVAPQPLNPEVAAASNNIDQNVSEPSRKRPHVEGKERDTTFVAMLVYMNEPQVYVLTQYYEPFLINLAPVHKLFHPKKSASNVLSFASLCNTYRRELGRIEGPDHEGNALFNDVVHRLADIFHLNPSLKDHYSYPKTEKVVEEVVVDAALQRDRLLAAMLVLGSRSEYILQLHEHIHDMIERIQAAKLCHIVVQLYKRSVEWYTGGWRGPRVKLSGFDARLMHVIGVDVSAIMHEFLLPLLWELYVALEGECSVRGIPQAQNRPAPVPGPPFRGRCHKYCSIVSSRCPISRARKLMCNRRTIGNENLKELREICGVGLHAAASWERALSCAQKAFTK</sequence>
<feature type="region of interest" description="Disordered" evidence="1">
    <location>
        <begin position="111"/>
        <end position="135"/>
    </location>
</feature>
<name>A0A2H6K7R8_9APIC</name>
<dbReference type="GeneID" id="39872813"/>
<feature type="compositionally biased region" description="Low complexity" evidence="1">
    <location>
        <begin position="917"/>
        <end position="934"/>
    </location>
</feature>
<organism evidence="2 3">
    <name type="scientific">Babesia ovata</name>
    <dbReference type="NCBI Taxonomy" id="189622"/>
    <lineage>
        <taxon>Eukaryota</taxon>
        <taxon>Sar</taxon>
        <taxon>Alveolata</taxon>
        <taxon>Apicomplexa</taxon>
        <taxon>Aconoidasida</taxon>
        <taxon>Piroplasmida</taxon>
        <taxon>Babesiidae</taxon>
        <taxon>Babesia</taxon>
    </lineage>
</organism>
<gene>
    <name evidence="2" type="ORF">BOVATA_005360</name>
</gene>
<dbReference type="Gene3D" id="2.130.10.10">
    <property type="entry name" value="YVTN repeat-like/Quinoprotein amine dehydrogenase"/>
    <property type="match status" value="3"/>
</dbReference>
<feature type="compositionally biased region" description="Low complexity" evidence="1">
    <location>
        <begin position="963"/>
        <end position="975"/>
    </location>
</feature>
<feature type="region of interest" description="Disordered" evidence="1">
    <location>
        <begin position="986"/>
        <end position="1005"/>
    </location>
</feature>
<keyword evidence="3" id="KW-1185">Reference proteome</keyword>
<dbReference type="Proteomes" id="UP000236319">
    <property type="component" value="Unassembled WGS sequence"/>
</dbReference>
<dbReference type="RefSeq" id="XP_028865286.1">
    <property type="nucleotide sequence ID" value="XM_029009453.1"/>
</dbReference>
<dbReference type="SUPFAM" id="SSF82171">
    <property type="entry name" value="DPP6 N-terminal domain-like"/>
    <property type="match status" value="1"/>
</dbReference>
<feature type="compositionally biased region" description="Low complexity" evidence="1">
    <location>
        <begin position="121"/>
        <end position="135"/>
    </location>
</feature>
<dbReference type="EMBL" id="BDSA01000001">
    <property type="protein sequence ID" value="GBE59043.1"/>
    <property type="molecule type" value="Genomic_DNA"/>
</dbReference>
<dbReference type="GO" id="GO:0000785">
    <property type="term" value="C:chromatin"/>
    <property type="evidence" value="ECO:0007669"/>
    <property type="project" value="TreeGrafter"/>
</dbReference>
<evidence type="ECO:0000313" key="2">
    <source>
        <dbReference type="EMBL" id="GBE59043.1"/>
    </source>
</evidence>
<protein>
    <submittedName>
        <fullName evidence="2">WD G-beta repeat-containing protein, putative</fullName>
    </submittedName>
</protein>
<dbReference type="VEuPathDB" id="PiroplasmaDB:BOVATA_005360"/>
<dbReference type="OrthoDB" id="1741719at2759"/>
<reference evidence="2 3" key="1">
    <citation type="journal article" date="2017" name="BMC Genomics">
        <title>Whole-genome assembly of Babesia ovata and comparative genomics between closely related pathogens.</title>
        <authorList>
            <person name="Yamagishi J."/>
            <person name="Asada M."/>
            <person name="Hakimi H."/>
            <person name="Tanaka T.Q."/>
            <person name="Sugimoto C."/>
            <person name="Kawazu S."/>
        </authorList>
    </citation>
    <scope>NUCLEOTIDE SEQUENCE [LARGE SCALE GENOMIC DNA]</scope>
    <source>
        <strain evidence="2 3">Miyake</strain>
    </source>
</reference>
<evidence type="ECO:0000256" key="1">
    <source>
        <dbReference type="SAM" id="MobiDB-lite"/>
    </source>
</evidence>
<feature type="region of interest" description="Disordered" evidence="1">
    <location>
        <begin position="910"/>
        <end position="976"/>
    </location>
</feature>
<dbReference type="PANTHER" id="PTHR13831:SF0">
    <property type="entry name" value="PROTEIN HIRA"/>
    <property type="match status" value="1"/>
</dbReference>
<dbReference type="InterPro" id="IPR015943">
    <property type="entry name" value="WD40/YVTN_repeat-like_dom_sf"/>
</dbReference>
<proteinExistence type="predicted"/>
<feature type="region of interest" description="Disordered" evidence="1">
    <location>
        <begin position="1197"/>
        <end position="1223"/>
    </location>
</feature>
<accession>A0A2H6K7R8</accession>
<feature type="region of interest" description="Disordered" evidence="1">
    <location>
        <begin position="545"/>
        <end position="572"/>
    </location>
</feature>
<dbReference type="PANTHER" id="PTHR13831">
    <property type="entry name" value="MEMBER OF THE HIR1 FAMILY OF WD-REPEAT PROTEINS"/>
    <property type="match status" value="1"/>
</dbReference>
<dbReference type="GO" id="GO:0006338">
    <property type="term" value="P:chromatin remodeling"/>
    <property type="evidence" value="ECO:0007669"/>
    <property type="project" value="TreeGrafter"/>
</dbReference>
<feature type="region of interest" description="Disordered" evidence="1">
    <location>
        <begin position="150"/>
        <end position="176"/>
    </location>
</feature>
<dbReference type="InterPro" id="IPR031120">
    <property type="entry name" value="HIR1-like"/>
</dbReference>